<accession>A0ABR3ZQH5</accession>
<evidence type="ECO:0008006" key="6">
    <source>
        <dbReference type="Google" id="ProtNLM"/>
    </source>
</evidence>
<feature type="compositionally biased region" description="Acidic residues" evidence="1">
    <location>
        <begin position="648"/>
        <end position="669"/>
    </location>
</feature>
<dbReference type="InterPro" id="IPR053143">
    <property type="entry name" value="Arylsulfate_ST"/>
</dbReference>
<dbReference type="Proteomes" id="UP001583186">
    <property type="component" value="Unassembled WGS sequence"/>
</dbReference>
<evidence type="ECO:0000256" key="1">
    <source>
        <dbReference type="SAM" id="MobiDB-lite"/>
    </source>
</evidence>
<dbReference type="EMBL" id="JAWCUI010000005">
    <property type="protein sequence ID" value="KAL1902497.1"/>
    <property type="molecule type" value="Genomic_DNA"/>
</dbReference>
<dbReference type="Pfam" id="PF14269">
    <property type="entry name" value="Arylsulfotran_2"/>
    <property type="match status" value="1"/>
</dbReference>
<evidence type="ECO:0000256" key="2">
    <source>
        <dbReference type="SAM" id="Phobius"/>
    </source>
</evidence>
<evidence type="ECO:0000313" key="4">
    <source>
        <dbReference type="EMBL" id="KAL1902497.1"/>
    </source>
</evidence>
<sequence length="679" mass="75243">MILLKRLTALLAVLGHSRLVVSDLTATNYDAYNEGAMGHRPFQRFRTIDEFGPVLQVTTWDKTATSSTNSTLSSGSHIFMRHDGHDELDLHGHRKPGQSHTSLSSPLILDASDLSTVYVNRSFHNVFGARIQEDRGKKYFTFWAGHNIGGFGDGRGLVYDETYRLIYNVTADNPNHVDLHEFALTGHGTALVAAVEWLSMDALIANWSSLDDHKHLSGARLLDSRFQEIDLETNKVLFDWRATDHIDPADSMEGRSNAWDPYHLNSIQKTAAGHYLVSLRHLHSIMLIDGQTGVIRWTLGGKRNEFVEVAHPSGLSPTRPLLDGQFRWQHHAHYVPGTNETQMTFFDNYAKQTSHGLCVHDCSRGVHIAIDSISSQKKVQLLGEFVHPARIQAQSQGSVQILQSEEATKSNVFVGWGHCPGFTEHDAVTGKAVLDVQFSPWPTGLIRDALDNYRAYKMDWVGMPYWDPELLLEGLNVTKKEGSKVTAYVSWNGATEVNTWTVQASSSKLSARTTKGTLLAQSIRTGFETTLVFSLSQLDNLRYVWAEAVDKDGTILRTSAVVDLHEGEAEDVSSTKIHVVVGVGIGALSLVLMAVVSGVYIWRRRSGYRKLEASDGENIEMDGERDKSVAVFDDVILNEAFHVVGSDSENEDDDDNVDVDTNDGSDTGEEAPLRGDTSV</sequence>
<feature type="region of interest" description="Disordered" evidence="1">
    <location>
        <begin position="643"/>
        <end position="679"/>
    </location>
</feature>
<keyword evidence="2" id="KW-1133">Transmembrane helix</keyword>
<evidence type="ECO:0000256" key="3">
    <source>
        <dbReference type="SAM" id="SignalP"/>
    </source>
</evidence>
<keyword evidence="2" id="KW-0812">Transmembrane</keyword>
<feature type="transmembrane region" description="Helical" evidence="2">
    <location>
        <begin position="579"/>
        <end position="602"/>
    </location>
</feature>
<protein>
    <recommendedName>
        <fullName evidence="6">Arylsulfotransferase</fullName>
    </recommendedName>
</protein>
<feature type="signal peptide" evidence="3">
    <location>
        <begin position="1"/>
        <end position="22"/>
    </location>
</feature>
<comment type="caution">
    <text evidence="4">The sequence shown here is derived from an EMBL/GenBank/DDBJ whole genome shotgun (WGS) entry which is preliminary data.</text>
</comment>
<dbReference type="PANTHER" id="PTHR35340:SF5">
    <property type="entry name" value="ASST-DOMAIN-CONTAINING PROTEIN"/>
    <property type="match status" value="1"/>
</dbReference>
<evidence type="ECO:0000313" key="5">
    <source>
        <dbReference type="Proteomes" id="UP001583186"/>
    </source>
</evidence>
<reference evidence="4 5" key="1">
    <citation type="journal article" date="2024" name="IMA Fungus">
        <title>IMA Genome - F19 : A genome assembly and annotation guide to empower mycologists, including annotated draft genome sequences of Ceratocystis pirilliformis, Diaporthe australafricana, Fusarium ophioides, Paecilomyces lecythidis, and Sporothrix stenoceras.</title>
        <authorList>
            <person name="Aylward J."/>
            <person name="Wilson A.M."/>
            <person name="Visagie C.M."/>
            <person name="Spraker J."/>
            <person name="Barnes I."/>
            <person name="Buitendag C."/>
            <person name="Ceriani C."/>
            <person name="Del Mar Angel L."/>
            <person name="du Plessis D."/>
            <person name="Fuchs T."/>
            <person name="Gasser K."/>
            <person name="Kramer D."/>
            <person name="Li W."/>
            <person name="Munsamy K."/>
            <person name="Piso A."/>
            <person name="Price J.L."/>
            <person name="Sonnekus B."/>
            <person name="Thomas C."/>
            <person name="van der Nest A."/>
            <person name="van Dijk A."/>
            <person name="van Heerden A."/>
            <person name="van Vuuren N."/>
            <person name="Yilmaz N."/>
            <person name="Duong T.A."/>
            <person name="van der Merwe N.A."/>
            <person name="Wingfield M.J."/>
            <person name="Wingfield B.D."/>
        </authorList>
    </citation>
    <scope>NUCLEOTIDE SEQUENCE [LARGE SCALE GENOMIC DNA]</scope>
    <source>
        <strain evidence="4 5">CMW 5346</strain>
    </source>
</reference>
<keyword evidence="3" id="KW-0732">Signal</keyword>
<gene>
    <name evidence="4" type="ORF">Sste5346_001478</name>
</gene>
<organism evidence="4 5">
    <name type="scientific">Sporothrix stenoceras</name>
    <dbReference type="NCBI Taxonomy" id="5173"/>
    <lineage>
        <taxon>Eukaryota</taxon>
        <taxon>Fungi</taxon>
        <taxon>Dikarya</taxon>
        <taxon>Ascomycota</taxon>
        <taxon>Pezizomycotina</taxon>
        <taxon>Sordariomycetes</taxon>
        <taxon>Sordariomycetidae</taxon>
        <taxon>Ophiostomatales</taxon>
        <taxon>Ophiostomataceae</taxon>
        <taxon>Sporothrix</taxon>
    </lineage>
</organism>
<dbReference type="InterPro" id="IPR039535">
    <property type="entry name" value="ASST-like"/>
</dbReference>
<feature type="chain" id="PRO_5045949451" description="Arylsulfotransferase" evidence="3">
    <location>
        <begin position="23"/>
        <end position="679"/>
    </location>
</feature>
<name>A0ABR3ZQH5_9PEZI</name>
<dbReference type="PANTHER" id="PTHR35340">
    <property type="entry name" value="PQQ ENZYME REPEAT PROTEIN-RELATED"/>
    <property type="match status" value="1"/>
</dbReference>
<keyword evidence="5" id="KW-1185">Reference proteome</keyword>
<keyword evidence="2" id="KW-0472">Membrane</keyword>
<proteinExistence type="predicted"/>